<dbReference type="AlphaFoldDB" id="A0A1U7NSE7"/>
<dbReference type="STRING" id="249408.BOO71_0013609"/>
<feature type="transmembrane region" description="Helical" evidence="1">
    <location>
        <begin position="20"/>
        <end position="38"/>
    </location>
</feature>
<reference evidence="3 4" key="1">
    <citation type="submission" date="2017-01" db="EMBL/GenBank/DDBJ databases">
        <title>Genome Analysis of Deinococcus marmoris KOPRI26562.</title>
        <authorList>
            <person name="Kim J.H."/>
            <person name="Oh H.-M."/>
        </authorList>
    </citation>
    <scope>NUCLEOTIDE SEQUENCE [LARGE SCALE GENOMIC DNA]</scope>
    <source>
        <strain evidence="3 4">KOPRI26562</strain>
    </source>
</reference>
<dbReference type="InterPro" id="IPR027783">
    <property type="entry name" value="Bacterial_PH-related"/>
</dbReference>
<name>A0A1U7NSE7_9DEIO</name>
<gene>
    <name evidence="3" type="ORF">BOO71_0013609</name>
</gene>
<keyword evidence="1" id="KW-0812">Transmembrane</keyword>
<keyword evidence="1" id="KW-0472">Membrane</keyword>
<dbReference type="EMBL" id="MSTI01000160">
    <property type="protein sequence ID" value="OLV15831.1"/>
    <property type="molecule type" value="Genomic_DNA"/>
</dbReference>
<evidence type="ECO:0000259" key="2">
    <source>
        <dbReference type="Pfam" id="PF10882"/>
    </source>
</evidence>
<feature type="domain" description="Bacterial Pleckstrin homology" evidence="2">
    <location>
        <begin position="43"/>
        <end position="142"/>
    </location>
</feature>
<dbReference type="Pfam" id="PF10882">
    <property type="entry name" value="bPH_5"/>
    <property type="match status" value="1"/>
</dbReference>
<evidence type="ECO:0000256" key="1">
    <source>
        <dbReference type="SAM" id="Phobius"/>
    </source>
</evidence>
<comment type="caution">
    <text evidence="3">The sequence shown here is derived from an EMBL/GenBank/DDBJ whole genome shotgun (WGS) entry which is preliminary data.</text>
</comment>
<keyword evidence="1" id="KW-1133">Transmembrane helix</keyword>
<proteinExistence type="predicted"/>
<keyword evidence="4" id="KW-1185">Reference proteome</keyword>
<protein>
    <recommendedName>
        <fullName evidence="2">Bacterial Pleckstrin homology domain-containing protein</fullName>
    </recommendedName>
</protein>
<evidence type="ECO:0000313" key="3">
    <source>
        <dbReference type="EMBL" id="OLV15831.1"/>
    </source>
</evidence>
<evidence type="ECO:0000313" key="4">
    <source>
        <dbReference type="Proteomes" id="UP000186607"/>
    </source>
</evidence>
<organism evidence="3 4">
    <name type="scientific">Deinococcus marmoris</name>
    <dbReference type="NCBI Taxonomy" id="249408"/>
    <lineage>
        <taxon>Bacteria</taxon>
        <taxon>Thermotogati</taxon>
        <taxon>Deinococcota</taxon>
        <taxon>Deinococci</taxon>
        <taxon>Deinococcales</taxon>
        <taxon>Deinococcaceae</taxon>
        <taxon>Deinococcus</taxon>
    </lineage>
</organism>
<dbReference type="Proteomes" id="UP000186607">
    <property type="component" value="Unassembled WGS sequence"/>
</dbReference>
<sequence length="148" mass="15684">MPALILAVALIPDRENTPLFRGLLTVLALLLFALFQLAPRRLAYTLTPDAVVIQRVLNQTRLPYASLSARRTSGVLGMRTFGTGIPGYLTGHFTLSHDGQGVSRVLAAASASRGGVLLHSGDANYFLTPADPATFLAELSRRGVGLAA</sequence>
<accession>A0A1U7NSE7</accession>